<evidence type="ECO:0000313" key="3">
    <source>
        <dbReference type="Proteomes" id="UP000198881"/>
    </source>
</evidence>
<dbReference type="InterPro" id="IPR036188">
    <property type="entry name" value="FAD/NAD-bd_sf"/>
</dbReference>
<dbReference type="OrthoDB" id="9805852at2"/>
<dbReference type="SUPFAM" id="SSF51905">
    <property type="entry name" value="FAD/NAD(P)-binding domain"/>
    <property type="match status" value="1"/>
</dbReference>
<dbReference type="PANTHER" id="PTHR13847:SF285">
    <property type="entry name" value="FAD DEPENDENT OXIDOREDUCTASE DOMAIN-CONTAINING PROTEIN"/>
    <property type="match status" value="1"/>
</dbReference>
<keyword evidence="3" id="KW-1185">Reference proteome</keyword>
<dbReference type="Pfam" id="PF01266">
    <property type="entry name" value="DAO"/>
    <property type="match status" value="1"/>
</dbReference>
<dbReference type="RefSeq" id="WP_091695763.1">
    <property type="nucleotide sequence ID" value="NZ_FPCG01000003.1"/>
</dbReference>
<sequence length="471" mass="51334">MTRDSDQTPLPGPANGQVSFWHAQLGQPEPGPPLEGDRNADVAIIGAGYTGLWTAYYLAQARPDLRVEVLEARFPGYGASGRNGGWLANSMTGGTERCVKAHGRAATEAFQHDLDAAVDEVIAVAAAEGIEADIVKGGELLVARNLAQLSRLRALDAQLQDWPSERHRVLDADELADRIRVAGALGGIHLPQCARLNPAKLVRGLAETVRRLGVRIHEQTPVRRIEGDRLVTDHGTVRARHLLRCTEGFTALLPGHRRDWIPMNSSMIITDPLPRHVWDRIGWDGMETVEDLAHAYVYLQRTADGRIALGGRGVPYRYGSRVDADGRTAPETVAALSRILAEFFPAVRHDDGRVPVAHAWSGVLGVPRDWRPTVNYDPTTGHGHAGGYVGTGVTATNLAGRTLADLVLGQDTARTRHPWVCHTVRRWEPEPLRYAGVHGLYRAYHLADARESAGRPSTHPLATLADLISGR</sequence>
<evidence type="ECO:0000259" key="1">
    <source>
        <dbReference type="Pfam" id="PF01266"/>
    </source>
</evidence>
<gene>
    <name evidence="2" type="ORF">SAMN04487966_103168</name>
</gene>
<reference evidence="2 3" key="1">
    <citation type="submission" date="2016-10" db="EMBL/GenBank/DDBJ databases">
        <authorList>
            <person name="de Groot N.N."/>
        </authorList>
    </citation>
    <scope>NUCLEOTIDE SEQUENCE [LARGE SCALE GENOMIC DNA]</scope>
    <source>
        <strain evidence="2 3">CGMCC 1.7054</strain>
    </source>
</reference>
<name>A0A1I7MJC5_9MICC</name>
<dbReference type="PANTHER" id="PTHR13847">
    <property type="entry name" value="SARCOSINE DEHYDROGENASE-RELATED"/>
    <property type="match status" value="1"/>
</dbReference>
<dbReference type="EMBL" id="FPCG01000003">
    <property type="protein sequence ID" value="SFV22034.1"/>
    <property type="molecule type" value="Genomic_DNA"/>
</dbReference>
<dbReference type="AlphaFoldDB" id="A0A1I7MJC5"/>
<dbReference type="GO" id="GO:0005737">
    <property type="term" value="C:cytoplasm"/>
    <property type="evidence" value="ECO:0007669"/>
    <property type="project" value="TreeGrafter"/>
</dbReference>
<protein>
    <submittedName>
        <fullName evidence="2">Glycine/D-amino acid oxidase</fullName>
    </submittedName>
</protein>
<feature type="domain" description="FAD dependent oxidoreductase" evidence="1">
    <location>
        <begin position="41"/>
        <end position="406"/>
    </location>
</feature>
<organism evidence="2 3">
    <name type="scientific">Micrococcus terreus</name>
    <dbReference type="NCBI Taxonomy" id="574650"/>
    <lineage>
        <taxon>Bacteria</taxon>
        <taxon>Bacillati</taxon>
        <taxon>Actinomycetota</taxon>
        <taxon>Actinomycetes</taxon>
        <taxon>Micrococcales</taxon>
        <taxon>Micrococcaceae</taxon>
        <taxon>Micrococcus</taxon>
    </lineage>
</organism>
<dbReference type="Gene3D" id="3.50.50.60">
    <property type="entry name" value="FAD/NAD(P)-binding domain"/>
    <property type="match status" value="1"/>
</dbReference>
<dbReference type="STRING" id="574650.SAMN04487966_103168"/>
<accession>A0A1I7MJC5</accession>
<proteinExistence type="predicted"/>
<dbReference type="Gene3D" id="3.30.9.10">
    <property type="entry name" value="D-Amino Acid Oxidase, subunit A, domain 2"/>
    <property type="match status" value="1"/>
</dbReference>
<dbReference type="InterPro" id="IPR006076">
    <property type="entry name" value="FAD-dep_OxRdtase"/>
</dbReference>
<dbReference type="Proteomes" id="UP000198881">
    <property type="component" value="Unassembled WGS sequence"/>
</dbReference>
<evidence type="ECO:0000313" key="2">
    <source>
        <dbReference type="EMBL" id="SFV22034.1"/>
    </source>
</evidence>